<dbReference type="Pfam" id="PF07589">
    <property type="entry name" value="PEP-CTERM"/>
    <property type="match status" value="1"/>
</dbReference>
<feature type="domain" description="Ice-binding protein C-terminal" evidence="2">
    <location>
        <begin position="142"/>
        <end position="166"/>
    </location>
</feature>
<dbReference type="Proteomes" id="UP000642144">
    <property type="component" value="Unassembled WGS sequence"/>
</dbReference>
<evidence type="ECO:0000313" key="4">
    <source>
        <dbReference type="Proteomes" id="UP000642144"/>
    </source>
</evidence>
<dbReference type="InterPro" id="IPR013424">
    <property type="entry name" value="Ice-binding_C"/>
</dbReference>
<keyword evidence="4" id="KW-1185">Reference proteome</keyword>
<gene>
    <name evidence="3" type="ORF">GTP69_21905</name>
</gene>
<name>A0ABW9W538_9BURK</name>
<organism evidence="3 4">
    <name type="scientific">Duganella levis</name>
    <dbReference type="NCBI Taxonomy" id="2692169"/>
    <lineage>
        <taxon>Bacteria</taxon>
        <taxon>Pseudomonadati</taxon>
        <taxon>Pseudomonadota</taxon>
        <taxon>Betaproteobacteria</taxon>
        <taxon>Burkholderiales</taxon>
        <taxon>Oxalobacteraceae</taxon>
        <taxon>Telluria group</taxon>
        <taxon>Duganella</taxon>
    </lineage>
</organism>
<keyword evidence="1" id="KW-0732">Signal</keyword>
<sequence length="172" mass="17637">MKIKSILAAAALTIVASSAFATNTVVTLVQDPVNAAKYTGGFNISHTSAFTDTFTFSPSFQSSTVSTVLTSIGFDKVTNIDFTSVKLNGVALSITNGVVDVAQTLTQLNLTGPLTLVVSGKAGVANTPNFNASYSGTINVTAVPEPETFAMLGAGLALVGFAARRRKAANQA</sequence>
<protein>
    <submittedName>
        <fullName evidence="3">PEP-CTERM sorting domain-containing protein</fullName>
    </submittedName>
</protein>
<reference evidence="3 4" key="1">
    <citation type="submission" date="2019-12" db="EMBL/GenBank/DDBJ databases">
        <title>Novel species isolated from a subtropical stream in China.</title>
        <authorList>
            <person name="Lu H."/>
        </authorList>
    </citation>
    <scope>NUCLEOTIDE SEQUENCE [LARGE SCALE GENOMIC DNA]</scope>
    <source>
        <strain evidence="3 4">CY42W</strain>
    </source>
</reference>
<evidence type="ECO:0000256" key="1">
    <source>
        <dbReference type="SAM" id="SignalP"/>
    </source>
</evidence>
<dbReference type="NCBIfam" id="NF038126">
    <property type="entry name" value="PEP_CTERM_FxDxF"/>
    <property type="match status" value="1"/>
</dbReference>
<comment type="caution">
    <text evidence="3">The sequence shown here is derived from an EMBL/GenBank/DDBJ whole genome shotgun (WGS) entry which is preliminary data.</text>
</comment>
<feature type="signal peptide" evidence="1">
    <location>
        <begin position="1"/>
        <end position="21"/>
    </location>
</feature>
<accession>A0ABW9W538</accession>
<dbReference type="RefSeq" id="WP_161056843.1">
    <property type="nucleotide sequence ID" value="NZ_WWCT01000020.1"/>
</dbReference>
<evidence type="ECO:0000313" key="3">
    <source>
        <dbReference type="EMBL" id="MYN29063.1"/>
    </source>
</evidence>
<evidence type="ECO:0000259" key="2">
    <source>
        <dbReference type="Pfam" id="PF07589"/>
    </source>
</evidence>
<proteinExistence type="predicted"/>
<feature type="chain" id="PRO_5047268263" evidence="1">
    <location>
        <begin position="22"/>
        <end position="172"/>
    </location>
</feature>
<dbReference type="EMBL" id="WWCT01000020">
    <property type="protein sequence ID" value="MYN29063.1"/>
    <property type="molecule type" value="Genomic_DNA"/>
</dbReference>
<dbReference type="NCBIfam" id="TIGR02595">
    <property type="entry name" value="PEP_CTERM"/>
    <property type="match status" value="1"/>
</dbReference>